<evidence type="ECO:0000259" key="2">
    <source>
        <dbReference type="Pfam" id="PF07811"/>
    </source>
</evidence>
<protein>
    <submittedName>
        <fullName evidence="3">Tight adherence protein E</fullName>
    </submittedName>
</protein>
<evidence type="ECO:0000313" key="4">
    <source>
        <dbReference type="Proteomes" id="UP000294702"/>
    </source>
</evidence>
<keyword evidence="1" id="KW-0472">Membrane</keyword>
<reference evidence="3 4" key="1">
    <citation type="submission" date="2019-03" db="EMBL/GenBank/DDBJ databases">
        <title>Genomic Encyclopedia of Type Strains, Phase IV (KMG-IV): sequencing the most valuable type-strain genomes for metagenomic binning, comparative biology and taxonomic classification.</title>
        <authorList>
            <person name="Goeker M."/>
        </authorList>
    </citation>
    <scope>NUCLEOTIDE SEQUENCE [LARGE SCALE GENOMIC DNA]</scope>
    <source>
        <strain evidence="3 4">DSM 15534</strain>
    </source>
</reference>
<accession>A0A4R1FVP7</accession>
<proteinExistence type="predicted"/>
<dbReference type="AlphaFoldDB" id="A0A4R1FVP7"/>
<comment type="caution">
    <text evidence="3">The sequence shown here is derived from an EMBL/GenBank/DDBJ whole genome shotgun (WGS) entry which is preliminary data.</text>
</comment>
<name>A0A4R1FVP7_9PAST</name>
<dbReference type="EMBL" id="SMFT01000003">
    <property type="protein sequence ID" value="TCJ97829.1"/>
    <property type="molecule type" value="Genomic_DNA"/>
</dbReference>
<sequence>MLEDNIFMNVTLNHFWKNKKGVSSIEFTLTIGVFLFVVFLILELARIVLLSAYWDLAIAEGVRITKNQKAVNGNYEELFKKNLIEQRNKYENYTLAYLAESSDSKIEVKVEYADTLNDLINGNFRQPTKDKNGNLISPTGKEASIASYTVNYNYKFLLPLPMLAENWVNTLFQRKILIVQEYERTEYKY</sequence>
<dbReference type="InterPro" id="IPR012495">
    <property type="entry name" value="TadE-like_dom"/>
</dbReference>
<keyword evidence="1" id="KW-0812">Transmembrane</keyword>
<dbReference type="Pfam" id="PF07811">
    <property type="entry name" value="TadE"/>
    <property type="match status" value="1"/>
</dbReference>
<organism evidence="3 4">
    <name type="scientific">Volucribacter psittacicida</name>
    <dbReference type="NCBI Taxonomy" id="203482"/>
    <lineage>
        <taxon>Bacteria</taxon>
        <taxon>Pseudomonadati</taxon>
        <taxon>Pseudomonadota</taxon>
        <taxon>Gammaproteobacteria</taxon>
        <taxon>Pasteurellales</taxon>
        <taxon>Pasteurellaceae</taxon>
        <taxon>Volucribacter</taxon>
    </lineage>
</organism>
<keyword evidence="4" id="KW-1185">Reference proteome</keyword>
<keyword evidence="1" id="KW-1133">Transmembrane helix</keyword>
<feature type="transmembrane region" description="Helical" evidence="1">
    <location>
        <begin position="27"/>
        <end position="54"/>
    </location>
</feature>
<evidence type="ECO:0000256" key="1">
    <source>
        <dbReference type="SAM" id="Phobius"/>
    </source>
</evidence>
<evidence type="ECO:0000313" key="3">
    <source>
        <dbReference type="EMBL" id="TCJ97829.1"/>
    </source>
</evidence>
<feature type="domain" description="TadE-like" evidence="2">
    <location>
        <begin position="21"/>
        <end position="63"/>
    </location>
</feature>
<dbReference type="Proteomes" id="UP000294702">
    <property type="component" value="Unassembled WGS sequence"/>
</dbReference>
<gene>
    <name evidence="3" type="ORF">EV694_1418</name>
</gene>